<keyword evidence="2" id="KW-1185">Reference proteome</keyword>
<evidence type="ECO:0000313" key="1">
    <source>
        <dbReference type="EMBL" id="MCW5323063.1"/>
    </source>
</evidence>
<dbReference type="PANTHER" id="PTHR48228:SF5">
    <property type="entry name" value="ALPHA-METHYLACYL-COA RACEMASE"/>
    <property type="match status" value="1"/>
</dbReference>
<dbReference type="InterPro" id="IPR050509">
    <property type="entry name" value="CoA-transferase_III"/>
</dbReference>
<name>A0ABT3KXL3_9BURK</name>
<protein>
    <submittedName>
        <fullName evidence="1">Uncharacterized protein</fullName>
    </submittedName>
</protein>
<accession>A0ABT3KXL3</accession>
<dbReference type="Proteomes" id="UP001208935">
    <property type="component" value="Unassembled WGS sequence"/>
</dbReference>
<reference evidence="2" key="1">
    <citation type="submission" date="2023-07" db="EMBL/GenBank/DDBJ databases">
        <title>Verminephrobacter genomes.</title>
        <authorList>
            <person name="Lund M.B."/>
        </authorList>
    </citation>
    <scope>NUCLEOTIDE SEQUENCE [LARGE SCALE GENOMIC DNA]</scope>
    <source>
        <strain evidence="2">AtM5-05</strain>
    </source>
</reference>
<dbReference type="InterPro" id="IPR003673">
    <property type="entry name" value="CoA-Trfase_fam_III"/>
</dbReference>
<dbReference type="Pfam" id="PF02515">
    <property type="entry name" value="CoA_transf_3"/>
    <property type="match status" value="1"/>
</dbReference>
<dbReference type="SUPFAM" id="SSF89796">
    <property type="entry name" value="CoA-transferase family III (CaiB/BaiF)"/>
    <property type="match status" value="1"/>
</dbReference>
<evidence type="ECO:0000313" key="2">
    <source>
        <dbReference type="Proteomes" id="UP001208935"/>
    </source>
</evidence>
<organism evidence="1 2">
    <name type="scientific">Verminephrobacter aporrectodeae subsp. tuberculatae</name>
    <dbReference type="NCBI Taxonomy" id="1110392"/>
    <lineage>
        <taxon>Bacteria</taxon>
        <taxon>Pseudomonadati</taxon>
        <taxon>Pseudomonadota</taxon>
        <taxon>Betaproteobacteria</taxon>
        <taxon>Burkholderiales</taxon>
        <taxon>Comamonadaceae</taxon>
        <taxon>Verminephrobacter</taxon>
    </lineage>
</organism>
<dbReference type="InterPro" id="IPR044855">
    <property type="entry name" value="CoA-Trfase_III_dom3_sf"/>
</dbReference>
<dbReference type="Gene3D" id="3.40.50.10540">
    <property type="entry name" value="Crotonobetainyl-coa:carnitine coa-transferase, domain 1"/>
    <property type="match status" value="1"/>
</dbReference>
<gene>
    <name evidence="1" type="ORF">D5039_18525</name>
</gene>
<sequence length="261" mass="27300">MVIEIDLKSSVGQSQLKELVREADVFLHNWAPGKAAEFELDKGDLLQVQPALIYAYAGGWSSDSNASSLIGTDFIAQAWTGVANQIAEVSGTRGGTLFTALDVLGGAVAAQGVAAALFGRFVTNTGGSVYTSLAGAASLLCADELEMAIRGEDLSSNIVANCVFPTADGLLAVDCNCAQIQVQLIEVLGLPLSTDFNELAPQLARALLAKRAEDWLVIFEGVGIPATVVVENLAHLPLTALASRSMTVGAYAQVNSPWNFT</sequence>
<proteinExistence type="predicted"/>
<dbReference type="PANTHER" id="PTHR48228">
    <property type="entry name" value="SUCCINYL-COA--D-CITRAMALATE COA-TRANSFERASE"/>
    <property type="match status" value="1"/>
</dbReference>
<comment type="caution">
    <text evidence="1">The sequence shown here is derived from an EMBL/GenBank/DDBJ whole genome shotgun (WGS) entry which is preliminary data.</text>
</comment>
<dbReference type="EMBL" id="QZCW01000003">
    <property type="protein sequence ID" value="MCW5323063.1"/>
    <property type="molecule type" value="Genomic_DNA"/>
</dbReference>
<dbReference type="InterPro" id="IPR023606">
    <property type="entry name" value="CoA-Trfase_III_dom_1_sf"/>
</dbReference>
<dbReference type="Gene3D" id="3.30.1540.10">
    <property type="entry name" value="formyl-coa transferase, domain 3"/>
    <property type="match status" value="1"/>
</dbReference>